<dbReference type="HOGENOM" id="CLU_193821_0_0_10"/>
<keyword evidence="1" id="KW-0472">Membrane</keyword>
<feature type="transmembrane region" description="Helical" evidence="1">
    <location>
        <begin position="36"/>
        <end position="53"/>
    </location>
</feature>
<dbReference type="eggNOG" id="ENOG5033FRH">
    <property type="taxonomic scope" value="Bacteria"/>
</dbReference>
<evidence type="ECO:0000313" key="3">
    <source>
        <dbReference type="Proteomes" id="UP000001635"/>
    </source>
</evidence>
<gene>
    <name evidence="2" type="ordered locus">Cycma_2309</name>
</gene>
<dbReference type="RefSeq" id="WP_014020344.1">
    <property type="nucleotide sequence ID" value="NC_015914.1"/>
</dbReference>
<dbReference type="KEGG" id="cmr:Cycma_2309"/>
<keyword evidence="1" id="KW-0812">Transmembrane</keyword>
<reference evidence="3" key="1">
    <citation type="submission" date="2011-07" db="EMBL/GenBank/DDBJ databases">
        <title>The complete genome of Cyclobacterium marinum DSM 745.</title>
        <authorList>
            <person name="Lucas S."/>
            <person name="Han J."/>
            <person name="Lapidus A."/>
            <person name="Bruce D."/>
            <person name="Goodwin L."/>
            <person name="Pitluck S."/>
            <person name="Peters L."/>
            <person name="Kyrpides N."/>
            <person name="Mavromatis K."/>
            <person name="Ivanova N."/>
            <person name="Ovchinnikova G."/>
            <person name="Chertkov O."/>
            <person name="Detter J.C."/>
            <person name="Tapia R."/>
            <person name="Han C."/>
            <person name="Land M."/>
            <person name="Hauser L."/>
            <person name="Markowitz V."/>
            <person name="Cheng J.-F."/>
            <person name="Hugenholtz P."/>
            <person name="Woyke T."/>
            <person name="Wu D."/>
            <person name="Tindall B."/>
            <person name="Schuetze A."/>
            <person name="Brambilla E."/>
            <person name="Klenk H.-P."/>
            <person name="Eisen J.A."/>
        </authorList>
    </citation>
    <scope>NUCLEOTIDE SEQUENCE [LARGE SCALE GENOMIC DNA]</scope>
    <source>
        <strain evidence="3">ATCC 25205 / DSM 745 / LMG 13164 / NCIMB 1802</strain>
    </source>
</reference>
<keyword evidence="3" id="KW-1185">Reference proteome</keyword>
<dbReference type="AlphaFoldDB" id="G0J5Y8"/>
<dbReference type="OrthoDB" id="9814988at2"/>
<dbReference type="Proteomes" id="UP000001635">
    <property type="component" value="Chromosome"/>
</dbReference>
<sequence>MKLLLKIISFIGLGLSIVPAILVFSGSMQPDTCKQLMFLGTVLWFLTAPSWMIKRGIAKED</sequence>
<evidence type="ECO:0000256" key="1">
    <source>
        <dbReference type="SAM" id="Phobius"/>
    </source>
</evidence>
<organism evidence="2 3">
    <name type="scientific">Cyclobacterium marinum (strain ATCC 25205 / DSM 745 / LMG 13164 / NCIMB 1802)</name>
    <name type="common">Flectobacillus marinus</name>
    <dbReference type="NCBI Taxonomy" id="880070"/>
    <lineage>
        <taxon>Bacteria</taxon>
        <taxon>Pseudomonadati</taxon>
        <taxon>Bacteroidota</taxon>
        <taxon>Cytophagia</taxon>
        <taxon>Cytophagales</taxon>
        <taxon>Cyclobacteriaceae</taxon>
        <taxon>Cyclobacterium</taxon>
    </lineage>
</organism>
<dbReference type="EMBL" id="CP002955">
    <property type="protein sequence ID" value="AEL26051.1"/>
    <property type="molecule type" value="Genomic_DNA"/>
</dbReference>
<name>G0J5Y8_CYCMS</name>
<accession>G0J5Y8</accession>
<feature type="transmembrane region" description="Helical" evidence="1">
    <location>
        <begin position="7"/>
        <end position="24"/>
    </location>
</feature>
<evidence type="ECO:0000313" key="2">
    <source>
        <dbReference type="EMBL" id="AEL26051.1"/>
    </source>
</evidence>
<proteinExistence type="predicted"/>
<protein>
    <submittedName>
        <fullName evidence="2">Uncharacterized protein</fullName>
    </submittedName>
</protein>
<dbReference type="STRING" id="880070.Cycma_2309"/>
<keyword evidence="1" id="KW-1133">Transmembrane helix</keyword>